<organism evidence="17 18">
    <name type="scientific">Cytobacillus kochii</name>
    <dbReference type="NCBI Taxonomy" id="859143"/>
    <lineage>
        <taxon>Bacteria</taxon>
        <taxon>Bacillati</taxon>
        <taxon>Bacillota</taxon>
        <taxon>Bacilli</taxon>
        <taxon>Bacillales</taxon>
        <taxon>Bacillaceae</taxon>
        <taxon>Cytobacillus</taxon>
    </lineage>
</organism>
<feature type="binding site" evidence="15">
    <location>
        <position position="122"/>
    </location>
    <ligand>
        <name>FMN</name>
        <dbReference type="ChEBI" id="CHEBI:58210"/>
    </ligand>
</feature>
<dbReference type="FunFam" id="3.20.20.70:FF:000029">
    <property type="entry name" value="L-lactate dehydrogenase"/>
    <property type="match status" value="1"/>
</dbReference>
<comment type="similarity">
    <text evidence="7">Belongs to the FMN-dependent alpha-hydroxy acid dehydrogenase family.</text>
</comment>
<dbReference type="EMBL" id="CP022983">
    <property type="protein sequence ID" value="ASV67085.1"/>
    <property type="molecule type" value="Genomic_DNA"/>
</dbReference>
<feature type="binding site" evidence="15">
    <location>
        <position position="40"/>
    </location>
    <ligand>
        <name>glyoxylate</name>
        <dbReference type="ChEBI" id="CHEBI:36655"/>
    </ligand>
</feature>
<evidence type="ECO:0000256" key="6">
    <source>
        <dbReference type="ARBA" id="ARBA00023002"/>
    </source>
</evidence>
<dbReference type="InterPro" id="IPR013785">
    <property type="entry name" value="Aldolase_TIM"/>
</dbReference>
<dbReference type="KEGG" id="bko:CKF48_06915"/>
<evidence type="ECO:0000256" key="1">
    <source>
        <dbReference type="ARBA" id="ARBA00000616"/>
    </source>
</evidence>
<dbReference type="GO" id="GO:0010181">
    <property type="term" value="F:FMN binding"/>
    <property type="evidence" value="ECO:0007669"/>
    <property type="project" value="InterPro"/>
</dbReference>
<feature type="binding site" evidence="15">
    <location>
        <position position="144"/>
    </location>
    <ligand>
        <name>FMN</name>
        <dbReference type="ChEBI" id="CHEBI:58210"/>
    </ligand>
</feature>
<reference evidence="17 18" key="1">
    <citation type="submission" date="2017-08" db="EMBL/GenBank/DDBJ databases">
        <title>Complete Genome Sequence of Bacillus kochii Oregon-R-modENCODE STRAIN BDGP4, isolated from Drosophila melanogaster gut.</title>
        <authorList>
            <person name="Wan K.H."/>
            <person name="Yu C."/>
            <person name="Park S."/>
            <person name="Hammonds A.S."/>
            <person name="Booth B.W."/>
            <person name="Celniker S.E."/>
        </authorList>
    </citation>
    <scope>NUCLEOTIDE SEQUENCE [LARGE SCALE GENOMIC DNA]</scope>
    <source>
        <strain evidence="17 18">BDGP4</strain>
    </source>
</reference>
<protein>
    <recommendedName>
        <fullName evidence="8">L-lactate oxidase</fullName>
        <ecNumber evidence="3">1.1.3.15</ecNumber>
    </recommendedName>
    <alternativeName>
        <fullName evidence="13">(S)-2-hydroxy-acid oxidase</fullName>
    </alternativeName>
</protein>
<dbReference type="Pfam" id="PF01070">
    <property type="entry name" value="FMN_dh"/>
    <property type="match status" value="1"/>
</dbReference>
<gene>
    <name evidence="17" type="ORF">CKF48_06915</name>
</gene>
<evidence type="ECO:0000256" key="3">
    <source>
        <dbReference type="ARBA" id="ARBA00013087"/>
    </source>
</evidence>
<dbReference type="PROSITE" id="PS51349">
    <property type="entry name" value="FMN_HYDROXY_ACID_DH_2"/>
    <property type="match status" value="1"/>
</dbReference>
<evidence type="ECO:0000256" key="15">
    <source>
        <dbReference type="PIRSR" id="PIRSR000138-2"/>
    </source>
</evidence>
<feature type="binding site" evidence="15">
    <location>
        <begin position="307"/>
        <end position="311"/>
    </location>
    <ligand>
        <name>FMN</name>
        <dbReference type="ChEBI" id="CHEBI:58210"/>
    </ligand>
</feature>
<dbReference type="Proteomes" id="UP000215137">
    <property type="component" value="Chromosome"/>
</dbReference>
<evidence type="ECO:0000256" key="12">
    <source>
        <dbReference type="ARBA" id="ARBA00052949"/>
    </source>
</evidence>
<dbReference type="InterPro" id="IPR008259">
    <property type="entry name" value="FMN_hydac_DH_AS"/>
</dbReference>
<keyword evidence="5 15" id="KW-0288">FMN</keyword>
<evidence type="ECO:0000256" key="8">
    <source>
        <dbReference type="ARBA" id="ARBA00029513"/>
    </source>
</evidence>
<keyword evidence="4 15" id="KW-0285">Flavoprotein</keyword>
<dbReference type="PIRSF" id="PIRSF000138">
    <property type="entry name" value="Al-hdrx_acd_dh"/>
    <property type="match status" value="1"/>
</dbReference>
<proteinExistence type="inferred from homology"/>
<dbReference type="PANTHER" id="PTHR10578:SF143">
    <property type="entry name" value="FMN-DEPENDENT ALPHA-HYDROXY ACID DEHYDROGENASE PB1A11.03"/>
    <property type="match status" value="1"/>
</dbReference>
<evidence type="ECO:0000313" key="17">
    <source>
        <dbReference type="EMBL" id="ASV67085.1"/>
    </source>
</evidence>
<comment type="catalytic activity">
    <reaction evidence="9">
        <text>(S)-lactate + O2 = pyruvate + H2O2</text>
        <dbReference type="Rhea" id="RHEA:55868"/>
        <dbReference type="ChEBI" id="CHEBI:15361"/>
        <dbReference type="ChEBI" id="CHEBI:15379"/>
        <dbReference type="ChEBI" id="CHEBI:16240"/>
        <dbReference type="ChEBI" id="CHEBI:16651"/>
    </reaction>
    <physiologicalReaction direction="left-to-right" evidence="9">
        <dbReference type="Rhea" id="RHEA:55869"/>
    </physiologicalReaction>
</comment>
<evidence type="ECO:0000256" key="14">
    <source>
        <dbReference type="PIRSR" id="PIRSR000138-1"/>
    </source>
</evidence>
<accession>A0A248TFY0</accession>
<dbReference type="PROSITE" id="PS00557">
    <property type="entry name" value="FMN_HYDROXY_ACID_DH_1"/>
    <property type="match status" value="1"/>
</dbReference>
<feature type="binding site" evidence="15">
    <location>
        <position position="274"/>
    </location>
    <ligand>
        <name>FMN</name>
        <dbReference type="ChEBI" id="CHEBI:58210"/>
    </ligand>
</feature>
<feature type="binding site" evidence="15">
    <location>
        <position position="172"/>
    </location>
    <ligand>
        <name>FMN</name>
        <dbReference type="ChEBI" id="CHEBI:58210"/>
    </ligand>
</feature>
<sequence>MSLTKGDRQMNIEVPAVFPVSYQALEQEAKKLMSKGAYGYVRSAASNEETLRKNTTAFEKWSILPRMLRNVADIDMSVTLGEHTYPYPIFIAPVGMQKLTHEEGELATARAAKTIGVPFIQSTVSSYSIEEVKAATVDSPKWFQLYWSRNEQVSFSMVERAERAGYEAIVVTVDTIMTGWRETDIATQFSPLKEGYGKANYESDPAFMHALGEKTDHESMIQSVLDNIHYPEMNWSHIAALAKRTSLPIYIKGILHPEDVQCAIEAGASGLIVSNHGGRQLDGTVAALDALPAVVKAANQKVPVVFDSGIRRGTDIVKALALGAAAVCIGRPFVYGLGIDGQVGVEKVLENLIEETRITMSLAGIARVKDLNQLKLIRE</sequence>
<keyword evidence="18" id="KW-1185">Reference proteome</keyword>
<feature type="binding site" evidence="15">
    <location>
        <position position="252"/>
    </location>
    <ligand>
        <name>FMN</name>
        <dbReference type="ChEBI" id="CHEBI:58210"/>
    </ligand>
</feature>
<dbReference type="PANTHER" id="PTHR10578">
    <property type="entry name" value="S -2-HYDROXY-ACID OXIDASE-RELATED"/>
    <property type="match status" value="1"/>
</dbReference>
<evidence type="ECO:0000256" key="10">
    <source>
        <dbReference type="ARBA" id="ARBA00050549"/>
    </source>
</evidence>
<dbReference type="InterPro" id="IPR012133">
    <property type="entry name" value="Alpha-hydoxy_acid_DH_FMN"/>
</dbReference>
<feature type="binding site" evidence="15">
    <location>
        <begin position="330"/>
        <end position="331"/>
    </location>
    <ligand>
        <name>FMN</name>
        <dbReference type="ChEBI" id="CHEBI:58210"/>
    </ligand>
</feature>
<keyword evidence="6" id="KW-0560">Oxidoreductase</keyword>
<comment type="cofactor">
    <cofactor evidence="2">
        <name>FMN</name>
        <dbReference type="ChEBI" id="CHEBI:58210"/>
    </cofactor>
</comment>
<dbReference type="OrthoDB" id="9770452at2"/>
<evidence type="ECO:0000259" key="16">
    <source>
        <dbReference type="PROSITE" id="PS51349"/>
    </source>
</evidence>
<comment type="catalytic activity">
    <reaction evidence="10">
        <text>mandelate + O2 = phenylglyoxylate + H2O2</text>
        <dbReference type="Rhea" id="RHEA:68968"/>
        <dbReference type="ChEBI" id="CHEBI:15379"/>
        <dbReference type="ChEBI" id="CHEBI:16240"/>
        <dbReference type="ChEBI" id="CHEBI:25147"/>
        <dbReference type="ChEBI" id="CHEBI:36656"/>
    </reaction>
</comment>
<evidence type="ECO:0000313" key="18">
    <source>
        <dbReference type="Proteomes" id="UP000215137"/>
    </source>
</evidence>
<dbReference type="EC" id="1.1.3.15" evidence="3"/>
<feature type="domain" description="FMN hydroxy acid dehydrogenase" evidence="16">
    <location>
        <begin position="14"/>
        <end position="379"/>
    </location>
</feature>
<evidence type="ECO:0000256" key="11">
    <source>
        <dbReference type="ARBA" id="ARBA00050773"/>
    </source>
</evidence>
<dbReference type="Gene3D" id="3.20.20.70">
    <property type="entry name" value="Aldolase class I"/>
    <property type="match status" value="1"/>
</dbReference>
<name>A0A248TFY0_9BACI</name>
<dbReference type="GO" id="GO:0003973">
    <property type="term" value="F:(S)-2-hydroxy-acid oxidase activity"/>
    <property type="evidence" value="ECO:0007669"/>
    <property type="project" value="UniProtKB-EC"/>
</dbReference>
<evidence type="ECO:0000256" key="7">
    <source>
        <dbReference type="ARBA" id="ARBA00024042"/>
    </source>
</evidence>
<feature type="binding site" evidence="15">
    <location>
        <position position="181"/>
    </location>
    <ligand>
        <name>glyoxylate</name>
        <dbReference type="ChEBI" id="CHEBI:36655"/>
    </ligand>
</feature>
<comment type="catalytic activity">
    <reaction evidence="11">
        <text>2-hydroxyoctadecanoate + O2 = 2-oxooctadecanoate + H2O2</text>
        <dbReference type="Rhea" id="RHEA:68964"/>
        <dbReference type="ChEBI" id="CHEBI:15379"/>
        <dbReference type="ChEBI" id="CHEBI:16240"/>
        <dbReference type="ChEBI" id="CHEBI:17162"/>
        <dbReference type="ChEBI" id="CHEBI:76724"/>
    </reaction>
</comment>
<dbReference type="SUPFAM" id="SSF51395">
    <property type="entry name" value="FMN-linked oxidoreductases"/>
    <property type="match status" value="1"/>
</dbReference>
<evidence type="ECO:0000256" key="5">
    <source>
        <dbReference type="ARBA" id="ARBA00022643"/>
    </source>
</evidence>
<comment type="catalytic activity">
    <reaction evidence="12">
        <text>2-hydroxyoctanoate + O2 = 2-oxooctanoate + H2O2</text>
        <dbReference type="Rhea" id="RHEA:67940"/>
        <dbReference type="ChEBI" id="CHEBI:15379"/>
        <dbReference type="ChEBI" id="CHEBI:16240"/>
        <dbReference type="ChEBI" id="CHEBI:133514"/>
        <dbReference type="ChEBI" id="CHEBI:176689"/>
    </reaction>
</comment>
<dbReference type="InterPro" id="IPR037396">
    <property type="entry name" value="FMN_HAD"/>
</dbReference>
<feature type="binding site" evidence="15">
    <location>
        <position position="146"/>
    </location>
    <ligand>
        <name>glyoxylate</name>
        <dbReference type="ChEBI" id="CHEBI:36655"/>
    </ligand>
</feature>
<dbReference type="AlphaFoldDB" id="A0A248TFY0"/>
<comment type="catalytic activity">
    <reaction evidence="1">
        <text>a (2S)-2-hydroxycarboxylate + O2 = a 2-oxocarboxylate + H2O2</text>
        <dbReference type="Rhea" id="RHEA:16789"/>
        <dbReference type="ChEBI" id="CHEBI:15379"/>
        <dbReference type="ChEBI" id="CHEBI:16240"/>
        <dbReference type="ChEBI" id="CHEBI:35179"/>
        <dbReference type="ChEBI" id="CHEBI:58123"/>
        <dbReference type="EC" id="1.1.3.15"/>
    </reaction>
</comment>
<evidence type="ECO:0000256" key="2">
    <source>
        <dbReference type="ARBA" id="ARBA00001917"/>
    </source>
</evidence>
<feature type="binding site" evidence="15">
    <location>
        <begin position="93"/>
        <end position="95"/>
    </location>
    <ligand>
        <name>FMN</name>
        <dbReference type="ChEBI" id="CHEBI:58210"/>
    </ligand>
</feature>
<dbReference type="InterPro" id="IPR000262">
    <property type="entry name" value="FMN-dep_DH"/>
</dbReference>
<evidence type="ECO:0000256" key="13">
    <source>
        <dbReference type="ARBA" id="ARBA00079803"/>
    </source>
</evidence>
<feature type="active site" description="Proton acceptor" evidence="14">
    <location>
        <position position="276"/>
    </location>
</feature>
<evidence type="ECO:0000256" key="4">
    <source>
        <dbReference type="ARBA" id="ARBA00022630"/>
    </source>
</evidence>
<feature type="binding site" evidence="15">
    <location>
        <position position="276"/>
    </location>
    <ligand>
        <name>glyoxylate</name>
        <dbReference type="ChEBI" id="CHEBI:36655"/>
    </ligand>
</feature>
<feature type="binding site" evidence="15">
    <location>
        <position position="279"/>
    </location>
    <ligand>
        <name>glyoxylate</name>
        <dbReference type="ChEBI" id="CHEBI:36655"/>
    </ligand>
</feature>
<evidence type="ECO:0000256" key="9">
    <source>
        <dbReference type="ARBA" id="ARBA00048754"/>
    </source>
</evidence>